<evidence type="ECO:0000256" key="10">
    <source>
        <dbReference type="ARBA" id="ARBA00033171"/>
    </source>
</evidence>
<evidence type="ECO:0000313" key="14">
    <source>
        <dbReference type="Proteomes" id="UP000606044"/>
    </source>
</evidence>
<comment type="pathway">
    <text evidence="2">Cofactor biosynthesis; thiamine diphosphate biosynthesis.</text>
</comment>
<evidence type="ECO:0000256" key="7">
    <source>
        <dbReference type="ARBA" id="ARBA00022898"/>
    </source>
</evidence>
<evidence type="ECO:0000256" key="3">
    <source>
        <dbReference type="ARBA" id="ARBA00009406"/>
    </source>
</evidence>
<keyword evidence="5" id="KW-0808">Transferase</keyword>
<dbReference type="Proteomes" id="UP000606044">
    <property type="component" value="Unassembled WGS sequence"/>
</dbReference>
<protein>
    <recommendedName>
        <fullName evidence="10">Thiamine pyrimidine synthase</fullName>
    </recommendedName>
</protein>
<comment type="caution">
    <text evidence="13">The sequence shown here is derived from an EMBL/GenBank/DDBJ whole genome shotgun (WGS) entry which is preliminary data.</text>
</comment>
<comment type="catalytic activity">
    <reaction evidence="11">
        <text>N(6)-(pyridoxal phosphate)-L-lysyl-[4-amino-5-hydroxymethyl-2-methylpyrimidine phosphate synthase] + L-histidyl-[4-amino-5-hydroxymethyl-2-methylpyrimidine phosphate synthase] + 2 Fe(3+) + 4 H2O = L-lysyl-[4-amino-5-hydroxymethyl-2-methylpyrimidine phosphate synthase] + (2S)-2-amino-5-hydroxy-4-oxopentanoyl-[4-amino-5-hydroxymethyl-2-methylpyrimidine phosphate synthase] + 4-amino-2-methyl-5-(phosphooxymethyl)pyrimidine + 3-oxopropanoate + 2 Fe(2+) + 2 H(+)</text>
        <dbReference type="Rhea" id="RHEA:65756"/>
        <dbReference type="Rhea" id="RHEA-COMP:16892"/>
        <dbReference type="Rhea" id="RHEA-COMP:16893"/>
        <dbReference type="Rhea" id="RHEA-COMP:16894"/>
        <dbReference type="Rhea" id="RHEA-COMP:16895"/>
        <dbReference type="ChEBI" id="CHEBI:15377"/>
        <dbReference type="ChEBI" id="CHEBI:15378"/>
        <dbReference type="ChEBI" id="CHEBI:29033"/>
        <dbReference type="ChEBI" id="CHEBI:29034"/>
        <dbReference type="ChEBI" id="CHEBI:29969"/>
        <dbReference type="ChEBI" id="CHEBI:29979"/>
        <dbReference type="ChEBI" id="CHEBI:33190"/>
        <dbReference type="ChEBI" id="CHEBI:58354"/>
        <dbReference type="ChEBI" id="CHEBI:143915"/>
        <dbReference type="ChEBI" id="CHEBI:157692"/>
    </reaction>
    <physiologicalReaction direction="left-to-right" evidence="11">
        <dbReference type="Rhea" id="RHEA:65757"/>
    </physiologicalReaction>
</comment>
<accession>A0A917F6L7</accession>
<dbReference type="InterPro" id="IPR027939">
    <property type="entry name" value="NMT1/THI5"/>
</dbReference>
<dbReference type="Gene3D" id="3.40.190.10">
    <property type="entry name" value="Periplasmic binding protein-like II"/>
    <property type="match status" value="2"/>
</dbReference>
<dbReference type="SUPFAM" id="SSF53850">
    <property type="entry name" value="Periplasmic binding protein-like II"/>
    <property type="match status" value="1"/>
</dbReference>
<evidence type="ECO:0000256" key="1">
    <source>
        <dbReference type="ARBA" id="ARBA00003469"/>
    </source>
</evidence>
<dbReference type="EMBL" id="BMCT01000001">
    <property type="protein sequence ID" value="GGF54176.1"/>
    <property type="molecule type" value="Genomic_DNA"/>
</dbReference>
<keyword evidence="7" id="KW-0663">Pyridoxal phosphate</keyword>
<evidence type="ECO:0000256" key="8">
    <source>
        <dbReference type="ARBA" id="ARBA00022977"/>
    </source>
</evidence>
<dbReference type="PANTHER" id="PTHR31528">
    <property type="entry name" value="4-AMINO-5-HYDROXYMETHYL-2-METHYLPYRIMIDINE PHOSPHATE SYNTHASE THI11-RELATED"/>
    <property type="match status" value="1"/>
</dbReference>
<evidence type="ECO:0000313" key="13">
    <source>
        <dbReference type="EMBL" id="GGF54176.1"/>
    </source>
</evidence>
<evidence type="ECO:0000256" key="6">
    <source>
        <dbReference type="ARBA" id="ARBA00022723"/>
    </source>
</evidence>
<evidence type="ECO:0000256" key="11">
    <source>
        <dbReference type="ARBA" id="ARBA00048179"/>
    </source>
</evidence>
<dbReference type="NCBIfam" id="TIGR01409">
    <property type="entry name" value="TAT_signal_seq"/>
    <property type="match status" value="1"/>
</dbReference>
<gene>
    <name evidence="13" type="ORF">GCM10007301_12100</name>
</gene>
<feature type="domain" description="SsuA/THI5-like" evidence="12">
    <location>
        <begin position="55"/>
        <end position="259"/>
    </location>
</feature>
<dbReference type="InterPro" id="IPR015168">
    <property type="entry name" value="SsuA/THI5"/>
</dbReference>
<dbReference type="RefSeq" id="WP_188576304.1">
    <property type="nucleotide sequence ID" value="NZ_BMCT01000001.1"/>
</dbReference>
<dbReference type="PROSITE" id="PS51318">
    <property type="entry name" value="TAT"/>
    <property type="match status" value="1"/>
</dbReference>
<evidence type="ECO:0000256" key="9">
    <source>
        <dbReference type="ARBA" id="ARBA00023004"/>
    </source>
</evidence>
<evidence type="ECO:0000259" key="12">
    <source>
        <dbReference type="Pfam" id="PF09084"/>
    </source>
</evidence>
<reference evidence="13" key="1">
    <citation type="journal article" date="2014" name="Int. J. Syst. Evol. Microbiol.">
        <title>Complete genome sequence of Corynebacterium casei LMG S-19264T (=DSM 44701T), isolated from a smear-ripened cheese.</title>
        <authorList>
            <consortium name="US DOE Joint Genome Institute (JGI-PGF)"/>
            <person name="Walter F."/>
            <person name="Albersmeier A."/>
            <person name="Kalinowski J."/>
            <person name="Ruckert C."/>
        </authorList>
    </citation>
    <scope>NUCLEOTIDE SEQUENCE</scope>
    <source>
        <strain evidence="13">CCM 7897</strain>
    </source>
</reference>
<organism evidence="13 14">
    <name type="scientific">Azorhizobium oxalatiphilum</name>
    <dbReference type="NCBI Taxonomy" id="980631"/>
    <lineage>
        <taxon>Bacteria</taxon>
        <taxon>Pseudomonadati</taxon>
        <taxon>Pseudomonadota</taxon>
        <taxon>Alphaproteobacteria</taxon>
        <taxon>Hyphomicrobiales</taxon>
        <taxon>Xanthobacteraceae</taxon>
        <taxon>Azorhizobium</taxon>
    </lineage>
</organism>
<comment type="similarity">
    <text evidence="3">Belongs to the NMT1/THI5 family.</text>
</comment>
<evidence type="ECO:0000256" key="4">
    <source>
        <dbReference type="ARBA" id="ARBA00011738"/>
    </source>
</evidence>
<keyword evidence="14" id="KW-1185">Reference proteome</keyword>
<dbReference type="Pfam" id="PF09084">
    <property type="entry name" value="NMT1"/>
    <property type="match status" value="1"/>
</dbReference>
<reference evidence="13" key="2">
    <citation type="submission" date="2020-09" db="EMBL/GenBank/DDBJ databases">
        <authorList>
            <person name="Sun Q."/>
            <person name="Sedlacek I."/>
        </authorList>
    </citation>
    <scope>NUCLEOTIDE SEQUENCE</scope>
    <source>
        <strain evidence="13">CCM 7897</strain>
    </source>
</reference>
<dbReference type="InterPro" id="IPR019546">
    <property type="entry name" value="TAT_signal_bac_arc"/>
</dbReference>
<evidence type="ECO:0000256" key="5">
    <source>
        <dbReference type="ARBA" id="ARBA00022679"/>
    </source>
</evidence>
<keyword evidence="9" id="KW-0408">Iron</keyword>
<name>A0A917F6L7_9HYPH</name>
<comment type="subunit">
    <text evidence="4">Homodimer.</text>
</comment>
<dbReference type="PANTHER" id="PTHR31528:SF1">
    <property type="entry name" value="4-AMINO-5-HYDROXYMETHYL-2-METHYLPYRIMIDINE PHOSPHATE SYNTHASE THI11-RELATED"/>
    <property type="match status" value="1"/>
</dbReference>
<dbReference type="GO" id="GO:0016740">
    <property type="term" value="F:transferase activity"/>
    <property type="evidence" value="ECO:0007669"/>
    <property type="project" value="UniProtKB-KW"/>
</dbReference>
<dbReference type="InterPro" id="IPR006311">
    <property type="entry name" value="TAT_signal"/>
</dbReference>
<dbReference type="GO" id="GO:0009228">
    <property type="term" value="P:thiamine biosynthetic process"/>
    <property type="evidence" value="ECO:0007669"/>
    <property type="project" value="UniProtKB-KW"/>
</dbReference>
<dbReference type="GO" id="GO:0046872">
    <property type="term" value="F:metal ion binding"/>
    <property type="evidence" value="ECO:0007669"/>
    <property type="project" value="UniProtKB-KW"/>
</dbReference>
<comment type="function">
    <text evidence="1">Responsible for the formation of the pyrimidine heterocycle in the thiamine biosynthesis pathway. Catalyzes the formation of hydroxymethylpyrimidine phosphate (HMP-P) from histidine and pyridoxal phosphate (PLP). The protein uses PLP and the active site histidine to form HMP-P, generating an inactive enzyme. The enzyme can only undergo a single turnover, which suggests it is a suicide enzyme.</text>
</comment>
<keyword evidence="8" id="KW-0784">Thiamine biosynthesis</keyword>
<proteinExistence type="inferred from homology"/>
<evidence type="ECO:0000256" key="2">
    <source>
        <dbReference type="ARBA" id="ARBA00004948"/>
    </source>
</evidence>
<keyword evidence="6" id="KW-0479">Metal-binding</keyword>
<sequence>MTSETTAVAQGLSRRTLLKAGAALGAAGFIAMPHVARAADNVRFALEFRIYGGNAPFFYGVEKGYFKDAGIDIQLDGSAGSGEAVRRIAAGTHEFGTADYASIIEFVGRNPTSGMKANMTVFDNFPAVVLSLKRKPLRTLEALVGAKIGVAASSAATRILPALLKAHKIQPEQIQFVNIDVKLRDTMLLKGEVDAVIAFDYTAIFNLMESGVNRDDIVLLYYSQNGFPSPGNALVSSKAAMETKPDLVKRLAEATARCWVEGNKDREGCIASVVKRERLLDAKTELARLSFLYDTHVLTENVKKNGLGAVTDERLQATQDILCESLDITPRLMVPSCYDPRFLPPIASRRFS</sequence>
<dbReference type="AlphaFoldDB" id="A0A917F6L7"/>